<dbReference type="InterPro" id="IPR011701">
    <property type="entry name" value="MFS"/>
</dbReference>
<feature type="transmembrane region" description="Helical" evidence="4">
    <location>
        <begin position="262"/>
        <end position="288"/>
    </location>
</feature>
<feature type="transmembrane region" description="Helical" evidence="4">
    <location>
        <begin position="24"/>
        <end position="46"/>
    </location>
</feature>
<feature type="transmembrane region" description="Helical" evidence="4">
    <location>
        <begin position="329"/>
        <end position="350"/>
    </location>
</feature>
<keyword evidence="2" id="KW-1003">Cell membrane</keyword>
<protein>
    <submittedName>
        <fullName evidence="5">L-fucose:H+ symporter permease</fullName>
    </submittedName>
</protein>
<evidence type="ECO:0000256" key="3">
    <source>
        <dbReference type="SAM" id="MobiDB-lite"/>
    </source>
</evidence>
<dbReference type="Proteomes" id="UP000442535">
    <property type="component" value="Unassembled WGS sequence"/>
</dbReference>
<dbReference type="PANTHER" id="PTHR43702:SF11">
    <property type="entry name" value="L-FUCOSE-PROTON SYMPORTER"/>
    <property type="match status" value="1"/>
</dbReference>
<dbReference type="Gene3D" id="1.20.1250.20">
    <property type="entry name" value="MFS general substrate transporter like domains"/>
    <property type="match status" value="2"/>
</dbReference>
<gene>
    <name evidence="5" type="primary">fucP</name>
    <name evidence="5" type="ORF">FYJ63_03385</name>
</gene>
<dbReference type="CDD" id="cd17394">
    <property type="entry name" value="MFS_FucP_like"/>
    <property type="match status" value="1"/>
</dbReference>
<keyword evidence="4" id="KW-0812">Transmembrane</keyword>
<feature type="transmembrane region" description="Helical" evidence="4">
    <location>
        <begin position="414"/>
        <end position="434"/>
    </location>
</feature>
<dbReference type="EMBL" id="VUMY01000005">
    <property type="protein sequence ID" value="MST49287.1"/>
    <property type="molecule type" value="Genomic_DNA"/>
</dbReference>
<proteinExistence type="predicted"/>
<feature type="transmembrane region" description="Helical" evidence="4">
    <location>
        <begin position="95"/>
        <end position="114"/>
    </location>
</feature>
<feature type="transmembrane region" description="Helical" evidence="4">
    <location>
        <begin position="356"/>
        <end position="377"/>
    </location>
</feature>
<accession>A0A7K0K1B9</accession>
<dbReference type="NCBIfam" id="TIGR00885">
    <property type="entry name" value="fucP"/>
    <property type="match status" value="1"/>
</dbReference>
<keyword evidence="6" id="KW-1185">Reference proteome</keyword>
<feature type="transmembrane region" description="Helical" evidence="4">
    <location>
        <begin position="66"/>
        <end position="88"/>
    </location>
</feature>
<dbReference type="InterPro" id="IPR050375">
    <property type="entry name" value="MFS_TsgA-like"/>
</dbReference>
<comment type="caution">
    <text evidence="5">The sequence shown here is derived from an EMBL/GenBank/DDBJ whole genome shotgun (WGS) entry which is preliminary data.</text>
</comment>
<reference evidence="5 6" key="1">
    <citation type="submission" date="2019-08" db="EMBL/GenBank/DDBJ databases">
        <title>In-depth cultivation of the pig gut microbiome towards novel bacterial diversity and tailored functional studies.</title>
        <authorList>
            <person name="Wylensek D."/>
            <person name="Hitch T.C.A."/>
            <person name="Clavel T."/>
        </authorList>
    </citation>
    <scope>NUCLEOTIDE SEQUENCE [LARGE SCALE GENOMIC DNA]</scope>
    <source>
        <strain evidence="5 6">RF-GAM-744-WT-7</strain>
    </source>
</reference>
<feature type="transmembrane region" description="Helical" evidence="4">
    <location>
        <begin position="300"/>
        <end position="322"/>
    </location>
</feature>
<dbReference type="InterPro" id="IPR005275">
    <property type="entry name" value="Lfuc_symporter_FucP"/>
</dbReference>
<dbReference type="InterPro" id="IPR036259">
    <property type="entry name" value="MFS_trans_sf"/>
</dbReference>
<evidence type="ECO:0000313" key="5">
    <source>
        <dbReference type="EMBL" id="MST49287.1"/>
    </source>
</evidence>
<dbReference type="RefSeq" id="WP_154543800.1">
    <property type="nucleotide sequence ID" value="NZ_JAQYQY010000003.1"/>
</dbReference>
<comment type="subcellular location">
    <subcellularLocation>
        <location evidence="1">Cell inner membrane</location>
        <topology evidence="1">Multi-pass membrane protein</topology>
    </subcellularLocation>
</comment>
<dbReference type="Pfam" id="PF07690">
    <property type="entry name" value="MFS_1"/>
    <property type="match status" value="1"/>
</dbReference>
<organism evidence="5 6">
    <name type="scientific">Mobiluncus porci</name>
    <dbReference type="NCBI Taxonomy" id="2652278"/>
    <lineage>
        <taxon>Bacteria</taxon>
        <taxon>Bacillati</taxon>
        <taxon>Actinomycetota</taxon>
        <taxon>Actinomycetes</taxon>
        <taxon>Actinomycetales</taxon>
        <taxon>Actinomycetaceae</taxon>
        <taxon>Mobiluncus</taxon>
    </lineage>
</organism>
<dbReference type="SUPFAM" id="SSF103473">
    <property type="entry name" value="MFS general substrate transporter"/>
    <property type="match status" value="1"/>
</dbReference>
<feature type="transmembrane region" description="Helical" evidence="4">
    <location>
        <begin position="212"/>
        <end position="232"/>
    </location>
</feature>
<evidence type="ECO:0000256" key="2">
    <source>
        <dbReference type="ARBA" id="ARBA00022475"/>
    </source>
</evidence>
<dbReference type="GO" id="GO:0005886">
    <property type="term" value="C:plasma membrane"/>
    <property type="evidence" value="ECO:0007669"/>
    <property type="project" value="UniProtKB-SubCell"/>
</dbReference>
<keyword evidence="4" id="KW-1133">Transmembrane helix</keyword>
<feature type="transmembrane region" description="Helical" evidence="4">
    <location>
        <begin position="160"/>
        <end position="186"/>
    </location>
</feature>
<evidence type="ECO:0000313" key="6">
    <source>
        <dbReference type="Proteomes" id="UP000442535"/>
    </source>
</evidence>
<keyword evidence="4" id="KW-0472">Membrane</keyword>
<dbReference type="PANTHER" id="PTHR43702">
    <property type="entry name" value="L-FUCOSE-PROTON SYMPORTER"/>
    <property type="match status" value="1"/>
</dbReference>
<sequence length="442" mass="47655">MSENNVTAPPPPAGGETSKKSSGFVYPGLTLPFALLVCCFAAWGMATDLTAPMVNVFKQVFDMNTVQAALVQFAYYGAYFLLAIPAAFINSKLGYKGGVVIGLVLAASGALLFFPASKIMTYGMFLAALFVMAGGLSILETSANPFVMSLGPEHNATRRLNFAQAFNPIGSNLGVLISTLAIAPFITDAVHKQNMSEAERLATASTELGHVMVPYICLGLLYLCLGLALFMVKIPKTNARMSETDATGYRKGVFGRLLHNKVYVFGVIAQFFNIAAQTCIWTFIVFYVKFTLHIDNKDAGWWLQIALLFFLIMRFVMVWLMGRFDGRKMMVFMCGLGIVFTTIGILSGTIVGALCIAALSGCISLLFPTIYGVALTGLKEDTKFGSSGLVMAIVGGALMPMVQARVQDLTNPQVGFIVVLLCFVIVGSYGLFAVKNQVMTQD</sequence>
<feature type="transmembrane region" description="Helical" evidence="4">
    <location>
        <begin position="384"/>
        <end position="402"/>
    </location>
</feature>
<evidence type="ECO:0000256" key="4">
    <source>
        <dbReference type="SAM" id="Phobius"/>
    </source>
</evidence>
<dbReference type="GO" id="GO:0015535">
    <property type="term" value="F:fucose:proton symporter activity"/>
    <property type="evidence" value="ECO:0007669"/>
    <property type="project" value="InterPro"/>
</dbReference>
<evidence type="ECO:0000256" key="1">
    <source>
        <dbReference type="ARBA" id="ARBA00004429"/>
    </source>
</evidence>
<feature type="region of interest" description="Disordered" evidence="3">
    <location>
        <begin position="1"/>
        <end position="20"/>
    </location>
</feature>
<dbReference type="AlphaFoldDB" id="A0A7K0K1B9"/>
<name>A0A7K0K1B9_9ACTO</name>
<feature type="transmembrane region" description="Helical" evidence="4">
    <location>
        <begin position="120"/>
        <end position="139"/>
    </location>
</feature>